<organism evidence="2 3">
    <name type="scientific">Corynespora cassiicola Philippines</name>
    <dbReference type="NCBI Taxonomy" id="1448308"/>
    <lineage>
        <taxon>Eukaryota</taxon>
        <taxon>Fungi</taxon>
        <taxon>Dikarya</taxon>
        <taxon>Ascomycota</taxon>
        <taxon>Pezizomycotina</taxon>
        <taxon>Dothideomycetes</taxon>
        <taxon>Pleosporomycetidae</taxon>
        <taxon>Pleosporales</taxon>
        <taxon>Corynesporascaceae</taxon>
        <taxon>Corynespora</taxon>
    </lineage>
</organism>
<name>A0A2T2P9V5_CORCC</name>
<gene>
    <name evidence="2" type="ORF">BS50DRAFT_567295</name>
</gene>
<evidence type="ECO:0000256" key="1">
    <source>
        <dbReference type="SAM" id="MobiDB-lite"/>
    </source>
</evidence>
<feature type="region of interest" description="Disordered" evidence="1">
    <location>
        <begin position="232"/>
        <end position="259"/>
    </location>
</feature>
<evidence type="ECO:0000313" key="2">
    <source>
        <dbReference type="EMBL" id="PSN74452.1"/>
    </source>
</evidence>
<feature type="region of interest" description="Disordered" evidence="1">
    <location>
        <begin position="13"/>
        <end position="36"/>
    </location>
</feature>
<keyword evidence="3" id="KW-1185">Reference proteome</keyword>
<accession>A0A2T2P9V5</accession>
<dbReference type="Proteomes" id="UP000240883">
    <property type="component" value="Unassembled WGS sequence"/>
</dbReference>
<feature type="region of interest" description="Disordered" evidence="1">
    <location>
        <begin position="55"/>
        <end position="94"/>
    </location>
</feature>
<feature type="compositionally biased region" description="Pro residues" evidence="1">
    <location>
        <begin position="399"/>
        <end position="411"/>
    </location>
</feature>
<reference evidence="2 3" key="1">
    <citation type="journal article" date="2018" name="Front. Microbiol.">
        <title>Genome-Wide Analysis of Corynespora cassiicola Leaf Fall Disease Putative Effectors.</title>
        <authorList>
            <person name="Lopez D."/>
            <person name="Ribeiro S."/>
            <person name="Label P."/>
            <person name="Fumanal B."/>
            <person name="Venisse J.S."/>
            <person name="Kohler A."/>
            <person name="de Oliveira R.R."/>
            <person name="Labutti K."/>
            <person name="Lipzen A."/>
            <person name="Lail K."/>
            <person name="Bauer D."/>
            <person name="Ohm R.A."/>
            <person name="Barry K.W."/>
            <person name="Spatafora J."/>
            <person name="Grigoriev I.V."/>
            <person name="Martin F.M."/>
            <person name="Pujade-Renaud V."/>
        </authorList>
    </citation>
    <scope>NUCLEOTIDE SEQUENCE [LARGE SCALE GENOMIC DNA]</scope>
    <source>
        <strain evidence="2 3">Philippines</strain>
    </source>
</reference>
<dbReference type="EMBL" id="KZ678128">
    <property type="protein sequence ID" value="PSN74452.1"/>
    <property type="molecule type" value="Genomic_DNA"/>
</dbReference>
<feature type="region of interest" description="Disordered" evidence="1">
    <location>
        <begin position="167"/>
        <end position="217"/>
    </location>
</feature>
<evidence type="ECO:0000313" key="3">
    <source>
        <dbReference type="Proteomes" id="UP000240883"/>
    </source>
</evidence>
<feature type="compositionally biased region" description="Low complexity" evidence="1">
    <location>
        <begin position="359"/>
        <end position="370"/>
    </location>
</feature>
<feature type="compositionally biased region" description="Polar residues" evidence="1">
    <location>
        <begin position="183"/>
        <end position="193"/>
    </location>
</feature>
<dbReference type="OrthoDB" id="3926619at2759"/>
<dbReference type="AlphaFoldDB" id="A0A2T2P9V5"/>
<feature type="compositionally biased region" description="Low complexity" evidence="1">
    <location>
        <begin position="232"/>
        <end position="244"/>
    </location>
</feature>
<sequence>MVDVAVSSQLQQWTFEKKPSLGHRSERSDSSTCSPDLYHNEAETLRIDAAAVNNAQNLDTKEPMTLQERYMSSEEDLSPMEGNSSDSEYDDDEEVTIHEVQQECLSARKMSVSHFSKGKSCDMAVTVSYVSAGRPKVIQLANAGSQSPPRPVAQRSASLAQLPMTSANKLRKQDQSARHSLAVSATTSRSPSPAMSYDSRRPSTGHAQLPFNHSTSNLHISDSASSFRTASSVRSASPSVSEISTRSVRPASAAATSHSQPRSSLYVVANAHHGMPGGPFPPLTPQSPEPHAFLSSDPYENSTTNAASPIIKQAPHRRLRSISQKLSLAKIAITPSTKKWDSRVNGKPNNMPPTPATPYTPVTPQTAPPTMNGSFASPKNRLRRNSKIQRPASVRGPSPDAPPVPTLIPDPQPRKRMHKMVARGAGEREPVIQIPPCPEDELPDRAASIKSRQIRKRKSLLDLL</sequence>
<feature type="region of interest" description="Disordered" evidence="1">
    <location>
        <begin position="339"/>
        <end position="452"/>
    </location>
</feature>
<feature type="compositionally biased region" description="Basic and acidic residues" evidence="1">
    <location>
        <begin position="15"/>
        <end position="29"/>
    </location>
</feature>
<protein>
    <submittedName>
        <fullName evidence="2">Uncharacterized protein</fullName>
    </submittedName>
</protein>
<proteinExistence type="predicted"/>